<evidence type="ECO:0000313" key="4">
    <source>
        <dbReference type="EMBL" id="PRO66184.1"/>
    </source>
</evidence>
<keyword evidence="1" id="KW-0304">Gas vesicle</keyword>
<accession>A0A2P6MIR3</accession>
<dbReference type="PANTHER" id="PTHR36852:SF1">
    <property type="entry name" value="PROTEIN GVPL 2"/>
    <property type="match status" value="1"/>
</dbReference>
<dbReference type="GO" id="GO:0031412">
    <property type="term" value="P:gas vesicle organization"/>
    <property type="evidence" value="ECO:0007669"/>
    <property type="project" value="InterPro"/>
</dbReference>
<evidence type="ECO:0000256" key="1">
    <source>
        <dbReference type="ARBA" id="ARBA00022987"/>
    </source>
</evidence>
<evidence type="ECO:0008006" key="6">
    <source>
        <dbReference type="Google" id="ProtNLM"/>
    </source>
</evidence>
<comment type="similarity">
    <text evidence="3">Belongs to the gas vesicle GvpF/GvpL family.</text>
</comment>
<name>A0A2P6MIR3_ALKUR</name>
<protein>
    <recommendedName>
        <fullName evidence="6">Gas vesicle protein GvpF</fullName>
    </recommendedName>
</protein>
<organism evidence="4 5">
    <name type="scientific">Alkalicoccus urumqiensis</name>
    <name type="common">Bacillus urumqiensis</name>
    <dbReference type="NCBI Taxonomy" id="1548213"/>
    <lineage>
        <taxon>Bacteria</taxon>
        <taxon>Bacillati</taxon>
        <taxon>Bacillota</taxon>
        <taxon>Bacilli</taxon>
        <taxon>Bacillales</taxon>
        <taxon>Bacillaceae</taxon>
        <taxon>Alkalicoccus</taxon>
    </lineage>
</organism>
<evidence type="ECO:0000256" key="2">
    <source>
        <dbReference type="ARBA" id="ARBA00035108"/>
    </source>
</evidence>
<proteinExistence type="inferred from homology"/>
<evidence type="ECO:0000256" key="3">
    <source>
        <dbReference type="ARBA" id="ARBA00035643"/>
    </source>
</evidence>
<comment type="subcellular location">
    <subcellularLocation>
        <location evidence="2">Gas vesicle</location>
    </subcellularLocation>
</comment>
<keyword evidence="5" id="KW-1185">Reference proteome</keyword>
<dbReference type="Pfam" id="PF06386">
    <property type="entry name" value="GvpL_GvpF"/>
    <property type="match status" value="1"/>
</dbReference>
<dbReference type="RefSeq" id="WP_105958374.1">
    <property type="nucleotide sequence ID" value="NZ_PVNS01000004.1"/>
</dbReference>
<sequence length="246" mass="28290">MAYYVFGIIRGNGGENWPHAELNGKSYRVLPIETNQMAAVVADVNETSFDPSRKNARTHQKITSEAHTRETFLPMSFGTVLQEKKDVKKLLTTLRPQAEKMFPKLENRMEVGLRLTADETYLRELASRSPVLKNIKAKQQKKGQLHFGERLEAGEASAAFMKELHENIQQSFFKPLSKIADSVKSNDLMHEKMVMNASFLVHEENEEAFDEEVNRLHDEWKEKLSFTYTGPWPPFNFVDIQMKAGR</sequence>
<dbReference type="PANTHER" id="PTHR36852">
    <property type="entry name" value="PROTEIN GVPL 2"/>
    <property type="match status" value="1"/>
</dbReference>
<dbReference type="InterPro" id="IPR009430">
    <property type="entry name" value="GvpL/GvpF"/>
</dbReference>
<dbReference type="EMBL" id="PVNS01000004">
    <property type="protein sequence ID" value="PRO66184.1"/>
    <property type="molecule type" value="Genomic_DNA"/>
</dbReference>
<dbReference type="AlphaFoldDB" id="A0A2P6MIR3"/>
<gene>
    <name evidence="4" type="ORF">C6I21_05110</name>
</gene>
<comment type="caution">
    <text evidence="4">The sequence shown here is derived from an EMBL/GenBank/DDBJ whole genome shotgun (WGS) entry which is preliminary data.</text>
</comment>
<dbReference type="Proteomes" id="UP000243650">
    <property type="component" value="Unassembled WGS sequence"/>
</dbReference>
<dbReference type="GO" id="GO:0031411">
    <property type="term" value="C:gas vesicle"/>
    <property type="evidence" value="ECO:0007669"/>
    <property type="project" value="UniProtKB-SubCell"/>
</dbReference>
<evidence type="ECO:0000313" key="5">
    <source>
        <dbReference type="Proteomes" id="UP000243650"/>
    </source>
</evidence>
<dbReference type="OrthoDB" id="144737at2"/>
<reference evidence="4 5" key="1">
    <citation type="submission" date="2018-03" db="EMBL/GenBank/DDBJ databases">
        <title>Bacillus urumqiensis sp. nov., a moderately haloalkaliphilic bacterium isolated from a salt lake.</title>
        <authorList>
            <person name="Zhao B."/>
            <person name="Liao Z."/>
        </authorList>
    </citation>
    <scope>NUCLEOTIDE SEQUENCE [LARGE SCALE GENOMIC DNA]</scope>
    <source>
        <strain evidence="4 5">BZ-SZ-XJ18</strain>
    </source>
</reference>